<dbReference type="OrthoDB" id="4093878at2759"/>
<feature type="compositionally biased region" description="Basic and acidic residues" evidence="1">
    <location>
        <begin position="370"/>
        <end position="382"/>
    </location>
</feature>
<dbReference type="GeneID" id="66114149"/>
<dbReference type="AlphaFoldDB" id="A0A9P7V9K3"/>
<reference evidence="2" key="1">
    <citation type="submission" date="2021-03" db="EMBL/GenBank/DDBJ databases">
        <authorList>
            <person name="Palmer J.M."/>
        </authorList>
    </citation>
    <scope>NUCLEOTIDE SEQUENCE</scope>
    <source>
        <strain evidence="2">ARV_011</strain>
    </source>
</reference>
<evidence type="ECO:0000256" key="1">
    <source>
        <dbReference type="SAM" id="MobiDB-lite"/>
    </source>
</evidence>
<dbReference type="RefSeq" id="XP_043048906.1">
    <property type="nucleotide sequence ID" value="XM_043191599.1"/>
</dbReference>
<sequence length="416" mass="48892">MASSFSSFEPLLTYLSELNQWQAQKQFSRPRIIKKLETESDYQIQIYKEYGDFSSYEFCVLKPARAYKSLVQLLVELREDHFKKVFQFNSNDIDIHSIHWEYYEDENILVLNIPKKQDLCYNLMDFTLPGFFNFGGPFVGQTAIFNSPQRKQSHIFTELEDDLIRAQYQKEAEEAAQVARWKQEEPAIRAQYQKEAEEAALIGRLKQAEAADNEMARKVAEDEAKQQDELDNKELQRLEREGQIRAQKEYERAKKEAANRAKQRAEAQKRRKELREMNKARQEEEQKRREEHDKLVEQQQKFLQNLLSNMYADPLLELRKEQKEREKVPRSSSKDGNTKKQQQERAAELQPEPLDGDDDEGEDVSMSEPGAEKSEKKKEEQISSRSSSSSKATYHPTIEDVDDDEYVVFRKKFGSN</sequence>
<dbReference type="EMBL" id="JAHMUF010000012">
    <property type="protein sequence ID" value="KAG7193358.1"/>
    <property type="molecule type" value="Genomic_DNA"/>
</dbReference>
<comment type="caution">
    <text evidence="2">The sequence shown here is derived from an EMBL/GenBank/DDBJ whole genome shotgun (WGS) entry which is preliminary data.</text>
</comment>
<feature type="compositionally biased region" description="Basic and acidic residues" evidence="1">
    <location>
        <begin position="317"/>
        <end position="347"/>
    </location>
</feature>
<feature type="region of interest" description="Disordered" evidence="1">
    <location>
        <begin position="317"/>
        <end position="404"/>
    </location>
</feature>
<evidence type="ECO:0000313" key="2">
    <source>
        <dbReference type="EMBL" id="KAG7193358.1"/>
    </source>
</evidence>
<accession>A0A9P7V9K3</accession>
<name>A0A9P7V9K3_9ASCO</name>
<feature type="compositionally biased region" description="Acidic residues" evidence="1">
    <location>
        <begin position="354"/>
        <end position="365"/>
    </location>
</feature>
<keyword evidence="3" id="KW-1185">Reference proteome</keyword>
<organism evidence="2 3">
    <name type="scientific">Scheffersomyces spartinae</name>
    <dbReference type="NCBI Taxonomy" id="45513"/>
    <lineage>
        <taxon>Eukaryota</taxon>
        <taxon>Fungi</taxon>
        <taxon>Dikarya</taxon>
        <taxon>Ascomycota</taxon>
        <taxon>Saccharomycotina</taxon>
        <taxon>Pichiomycetes</taxon>
        <taxon>Debaryomycetaceae</taxon>
        <taxon>Scheffersomyces</taxon>
    </lineage>
</organism>
<proteinExistence type="predicted"/>
<protein>
    <submittedName>
        <fullName evidence="2">Uncharacterized protein</fullName>
    </submittedName>
</protein>
<feature type="region of interest" description="Disordered" evidence="1">
    <location>
        <begin position="213"/>
        <end position="297"/>
    </location>
</feature>
<feature type="compositionally biased region" description="Basic and acidic residues" evidence="1">
    <location>
        <begin position="213"/>
        <end position="296"/>
    </location>
</feature>
<gene>
    <name evidence="2" type="ORF">KQ657_000775</name>
</gene>
<evidence type="ECO:0000313" key="3">
    <source>
        <dbReference type="Proteomes" id="UP000790833"/>
    </source>
</evidence>
<dbReference type="Proteomes" id="UP000790833">
    <property type="component" value="Unassembled WGS sequence"/>
</dbReference>